<evidence type="ECO:0000313" key="1">
    <source>
        <dbReference type="EMBL" id="GAA0536019.1"/>
    </source>
</evidence>
<reference evidence="2" key="1">
    <citation type="journal article" date="2019" name="Int. J. Syst. Evol. Microbiol.">
        <title>The Global Catalogue of Microorganisms (GCM) 10K type strain sequencing project: providing services to taxonomists for standard genome sequencing and annotation.</title>
        <authorList>
            <consortium name="The Broad Institute Genomics Platform"/>
            <consortium name="The Broad Institute Genome Sequencing Center for Infectious Disease"/>
            <person name="Wu L."/>
            <person name="Ma J."/>
        </authorList>
    </citation>
    <scope>NUCLEOTIDE SEQUENCE [LARGE SCALE GENOMIC DNA]</scope>
    <source>
        <strain evidence="2">JCM 5052</strain>
    </source>
</reference>
<sequence>MARSVAHARIRLPFRVSLCPGEAAYLSGHQQRAHETRRQIDRGLEFAAGAVKEVLGGPAVVMHRLPAFTPHRKGKMERLNLTTEQT</sequence>
<name>A0ABP3N509_9ACTN</name>
<evidence type="ECO:0008006" key="3">
    <source>
        <dbReference type="Google" id="ProtNLM"/>
    </source>
</evidence>
<comment type="caution">
    <text evidence="1">The sequence shown here is derived from an EMBL/GenBank/DDBJ whole genome shotgun (WGS) entry which is preliminary data.</text>
</comment>
<gene>
    <name evidence="1" type="ORF">GCM10010390_42320</name>
</gene>
<evidence type="ECO:0000313" key="2">
    <source>
        <dbReference type="Proteomes" id="UP001501576"/>
    </source>
</evidence>
<dbReference type="RefSeq" id="WP_346160071.1">
    <property type="nucleotide sequence ID" value="NZ_BAAABZ010000042.1"/>
</dbReference>
<accession>A0ABP3N509</accession>
<protein>
    <recommendedName>
        <fullName evidence="3">Transposase</fullName>
    </recommendedName>
</protein>
<keyword evidence="2" id="KW-1185">Reference proteome</keyword>
<proteinExistence type="predicted"/>
<dbReference type="EMBL" id="BAAABZ010000042">
    <property type="protein sequence ID" value="GAA0536019.1"/>
    <property type="molecule type" value="Genomic_DNA"/>
</dbReference>
<organism evidence="1 2">
    <name type="scientific">Streptomyces mordarskii</name>
    <dbReference type="NCBI Taxonomy" id="1226758"/>
    <lineage>
        <taxon>Bacteria</taxon>
        <taxon>Bacillati</taxon>
        <taxon>Actinomycetota</taxon>
        <taxon>Actinomycetes</taxon>
        <taxon>Kitasatosporales</taxon>
        <taxon>Streptomycetaceae</taxon>
        <taxon>Streptomyces</taxon>
    </lineage>
</organism>
<dbReference type="Proteomes" id="UP001501576">
    <property type="component" value="Unassembled WGS sequence"/>
</dbReference>